<accession>A0A2S0WHV9</accession>
<sequence>MPMNQWVAIGMAPVPSKTTPEVRIFGPFGTADAARDFVQFLGVTQPVTWDIAPMRQPRI</sequence>
<gene>
    <name evidence="1" type="ORF">C3E78_00730</name>
</gene>
<name>A0A2S0WHV9_9ACTN</name>
<keyword evidence="2" id="KW-1185">Reference proteome</keyword>
<dbReference type="AlphaFoldDB" id="A0A2S0WHV9"/>
<proteinExistence type="predicted"/>
<evidence type="ECO:0000313" key="1">
    <source>
        <dbReference type="EMBL" id="AWB90872.1"/>
    </source>
</evidence>
<dbReference type="Proteomes" id="UP000244384">
    <property type="component" value="Chromosome"/>
</dbReference>
<organism evidence="1 2">
    <name type="scientific">Aeromicrobium chenweiae</name>
    <dbReference type="NCBI Taxonomy" id="2079793"/>
    <lineage>
        <taxon>Bacteria</taxon>
        <taxon>Bacillati</taxon>
        <taxon>Actinomycetota</taxon>
        <taxon>Actinomycetes</taxon>
        <taxon>Propionibacteriales</taxon>
        <taxon>Nocardioidaceae</taxon>
        <taxon>Aeromicrobium</taxon>
    </lineage>
</organism>
<dbReference type="KEGG" id="aez:C3E78_00730"/>
<evidence type="ECO:0000313" key="2">
    <source>
        <dbReference type="Proteomes" id="UP000244384"/>
    </source>
</evidence>
<protein>
    <submittedName>
        <fullName evidence="1">Uncharacterized protein</fullName>
    </submittedName>
</protein>
<reference evidence="2" key="1">
    <citation type="submission" date="2018-01" db="EMBL/GenBank/DDBJ databases">
        <authorList>
            <person name="Li J."/>
        </authorList>
    </citation>
    <scope>NUCLEOTIDE SEQUENCE [LARGE SCALE GENOMIC DNA]</scope>
    <source>
        <strain evidence="2">592</strain>
    </source>
</reference>
<dbReference type="EMBL" id="CP026952">
    <property type="protein sequence ID" value="AWB90872.1"/>
    <property type="molecule type" value="Genomic_DNA"/>
</dbReference>